<organism evidence="2">
    <name type="scientific">Rosellinia necatrix</name>
    <name type="common">White root-rot fungus</name>
    <dbReference type="NCBI Taxonomy" id="77044"/>
    <lineage>
        <taxon>Eukaryota</taxon>
        <taxon>Fungi</taxon>
        <taxon>Dikarya</taxon>
        <taxon>Ascomycota</taxon>
        <taxon>Pezizomycotina</taxon>
        <taxon>Sordariomycetes</taxon>
        <taxon>Xylariomycetidae</taxon>
        <taxon>Xylariales</taxon>
        <taxon>Xylariaceae</taxon>
        <taxon>Rosellinia</taxon>
    </lineage>
</organism>
<keyword evidence="3" id="KW-1185">Reference proteome</keyword>
<name>A0A1S7UID7_ROSNE</name>
<dbReference type="OrthoDB" id="2157530at2759"/>
<dbReference type="InterPro" id="IPR010730">
    <property type="entry name" value="HET"/>
</dbReference>
<evidence type="ECO:0000313" key="2">
    <source>
        <dbReference type="EMBL" id="GAP82971.1"/>
    </source>
</evidence>
<feature type="domain" description="Heterokaryon incompatibility" evidence="1">
    <location>
        <begin position="55"/>
        <end position="196"/>
    </location>
</feature>
<dbReference type="InterPro" id="IPR052895">
    <property type="entry name" value="HetReg/Transcr_Mod"/>
</dbReference>
<reference evidence="2" key="1">
    <citation type="submission" date="2016-03" db="EMBL/GenBank/DDBJ databases">
        <title>Draft genome sequence of Rosellinia necatrix.</title>
        <authorList>
            <person name="Kanematsu S."/>
        </authorList>
    </citation>
    <scope>NUCLEOTIDE SEQUENCE [LARGE SCALE GENOMIC DNA]</scope>
    <source>
        <strain evidence="2">W97</strain>
    </source>
</reference>
<proteinExistence type="predicted"/>
<dbReference type="EMBL" id="DF977446">
    <property type="protein sequence ID" value="GAP82971.1"/>
    <property type="molecule type" value="Genomic_DNA"/>
</dbReference>
<evidence type="ECO:0000313" key="3">
    <source>
        <dbReference type="Proteomes" id="UP000054516"/>
    </source>
</evidence>
<gene>
    <name evidence="2" type="ORF">SAMD00023353_0105030</name>
</gene>
<dbReference type="PANTHER" id="PTHR24148:SF80">
    <property type="entry name" value="HETEROKARYON INCOMPATIBILITY DOMAIN-CONTAINING PROTEIN"/>
    <property type="match status" value="1"/>
</dbReference>
<accession>A0A1S7UID7</accession>
<dbReference type="Proteomes" id="UP000054516">
    <property type="component" value="Unassembled WGS sequence"/>
</dbReference>
<protein>
    <submittedName>
        <fullName evidence="2">Putative HET domain-containing protein</fullName>
    </submittedName>
</protein>
<dbReference type="PANTHER" id="PTHR24148">
    <property type="entry name" value="ANKYRIN REPEAT DOMAIN-CONTAINING PROTEIN 39 HOMOLOG-RELATED"/>
    <property type="match status" value="1"/>
</dbReference>
<dbReference type="Pfam" id="PF06985">
    <property type="entry name" value="HET"/>
    <property type="match status" value="1"/>
</dbReference>
<sequence length="576" mass="64320">MAERKIVKLPLIPYQYQPLSPAAQTRIIVLEPSLDASAPLVCGVEELQLVSDEGFQALSYTWGEPRLTETLVVNRVSLLRITANLRDALRRFRLPFGPRRLWVDAICINQGDEGEKARQIPFMDVIYRSASAVLVWLGDYPTQAACLAYIRDYPRLLGQERGPHSRLGRQEHSELSMSISSLVELPWFSRRWIVQEAVLNADVLLCCCDRELSWVRLAACLGMIKNPAPRFKPFHTLLAMASLWKRWVLDTDVVRDGGIFDLLEAFDHFQCANDKDRLFALGGLATDLSLGPNPSPGSLPLHVDYTITTEALYTNFARDVLESGSVPMKHQMLISSINRCSDGQTSLPSWVPDWRVSAIRTPFFHYEVYNSLVRFEYNPPSLLLHGQEVRGPEVKVSGTYEALPARALSLSEINNWLRTMGKLWLDRYPNPGLSAYAKFITECAHSSGLQISGDAVFSMISWVMSADQLNASGLNEHVYTLTDIGGLMQGRRVFCWSDPTEPSPPHIGIGPDHIQIGDEMIAAKRPSSGDHSFQVVLIARYVAAASAKLIGDAVLVLSLDSANFWFPSPKRSIPLD</sequence>
<dbReference type="OMA" id="QHTELEY"/>
<dbReference type="AlphaFoldDB" id="A0A1S7UID7"/>
<evidence type="ECO:0000259" key="1">
    <source>
        <dbReference type="Pfam" id="PF06985"/>
    </source>
</evidence>
<dbReference type="STRING" id="77044.A0A1S7UID7"/>